<name>A0A1Y2EFB4_9PEZI</name>
<dbReference type="RefSeq" id="XP_040720228.1">
    <property type="nucleotide sequence ID" value="XM_040864880.1"/>
</dbReference>
<dbReference type="AlphaFoldDB" id="A0A1Y2EFB4"/>
<protein>
    <submittedName>
        <fullName evidence="1">Uncharacterized protein</fullName>
    </submittedName>
</protein>
<dbReference type="EMBL" id="MCFJ01000002">
    <property type="protein sequence ID" value="ORY70278.1"/>
    <property type="molecule type" value="Genomic_DNA"/>
</dbReference>
<gene>
    <name evidence="1" type="ORF">BCR38DRAFT_503575</name>
</gene>
<evidence type="ECO:0000313" key="1">
    <source>
        <dbReference type="EMBL" id="ORY70278.1"/>
    </source>
</evidence>
<evidence type="ECO:0000313" key="2">
    <source>
        <dbReference type="Proteomes" id="UP000193689"/>
    </source>
</evidence>
<comment type="caution">
    <text evidence="1">The sequence shown here is derived from an EMBL/GenBank/DDBJ whole genome shotgun (WGS) entry which is preliminary data.</text>
</comment>
<sequence length="365" mass="42012">MDPYHPDGVQILRDAASLFLASKGESSEVTHHRKRSIPTMGSNKAQLLYDYILDNVYDYTYTSVMNGYGKLWKAEYKDKVVGALLAVQWYGNKTSGHIKSIEIDPKQHYATRKKHSGKRHHNEDLMHLDKSWYVGSTPKEMLSFYDKAWADEVERNFDDAKNLRAADFERNYFWYLHDVAVDESIGQELALKVKHELIQYYLSHVREFGDQLNNSDKTGGLAIRDLKSEPYGETFWKLCGFRVFQTGQQVIKDRDSLNLARALVNPRGDGRFTLLTCNMNRATEGQATDEQPDVDLEEKLKSILEMESGFEQRLTYRQGVVSVGKRNAHINARINRKSHDNYQLKAVAVGKWLKIIKPDIDVTVI</sequence>
<organism evidence="1 2">
    <name type="scientific">Pseudomassariella vexata</name>
    <dbReference type="NCBI Taxonomy" id="1141098"/>
    <lineage>
        <taxon>Eukaryota</taxon>
        <taxon>Fungi</taxon>
        <taxon>Dikarya</taxon>
        <taxon>Ascomycota</taxon>
        <taxon>Pezizomycotina</taxon>
        <taxon>Sordariomycetes</taxon>
        <taxon>Xylariomycetidae</taxon>
        <taxon>Amphisphaeriales</taxon>
        <taxon>Pseudomassariaceae</taxon>
        <taxon>Pseudomassariella</taxon>
    </lineage>
</organism>
<dbReference type="Proteomes" id="UP000193689">
    <property type="component" value="Unassembled WGS sequence"/>
</dbReference>
<reference evidence="1 2" key="1">
    <citation type="submission" date="2016-07" db="EMBL/GenBank/DDBJ databases">
        <title>Pervasive Adenine N6-methylation of Active Genes in Fungi.</title>
        <authorList>
            <consortium name="DOE Joint Genome Institute"/>
            <person name="Mondo S.J."/>
            <person name="Dannebaum R.O."/>
            <person name="Kuo R.C."/>
            <person name="Labutti K."/>
            <person name="Haridas S."/>
            <person name="Kuo A."/>
            <person name="Salamov A."/>
            <person name="Ahrendt S.R."/>
            <person name="Lipzen A."/>
            <person name="Sullivan W."/>
            <person name="Andreopoulos W.B."/>
            <person name="Clum A."/>
            <person name="Lindquist E."/>
            <person name="Daum C."/>
            <person name="Ramamoorthy G.K."/>
            <person name="Gryganskyi A."/>
            <person name="Culley D."/>
            <person name="Magnuson J.K."/>
            <person name="James T.Y."/>
            <person name="O'Malley M.A."/>
            <person name="Stajich J.E."/>
            <person name="Spatafora J.W."/>
            <person name="Visel A."/>
            <person name="Grigoriev I.V."/>
        </authorList>
    </citation>
    <scope>NUCLEOTIDE SEQUENCE [LARGE SCALE GENOMIC DNA]</scope>
    <source>
        <strain evidence="1 2">CBS 129021</strain>
    </source>
</reference>
<keyword evidence="2" id="KW-1185">Reference proteome</keyword>
<accession>A0A1Y2EFB4</accession>
<dbReference type="GeneID" id="63781092"/>
<proteinExistence type="predicted"/>
<dbReference type="InParanoid" id="A0A1Y2EFB4"/>